<evidence type="ECO:0000256" key="3">
    <source>
        <dbReference type="ARBA" id="ARBA00022989"/>
    </source>
</evidence>
<dbReference type="RefSeq" id="WP_282583287.1">
    <property type="nucleotide sequence ID" value="NZ_JAMOIM010000001.1"/>
</dbReference>
<dbReference type="GO" id="GO:0005886">
    <property type="term" value="C:plasma membrane"/>
    <property type="evidence" value="ECO:0007669"/>
    <property type="project" value="TreeGrafter"/>
</dbReference>
<feature type="transmembrane region" description="Helical" evidence="5">
    <location>
        <begin position="175"/>
        <end position="196"/>
    </location>
</feature>
<comment type="subcellular location">
    <subcellularLocation>
        <location evidence="1">Membrane</location>
        <topology evidence="1">Multi-pass membrane protein</topology>
    </subcellularLocation>
</comment>
<keyword evidence="4 5" id="KW-0472">Membrane</keyword>
<dbReference type="PROSITE" id="PS50850">
    <property type="entry name" value="MFS"/>
    <property type="match status" value="1"/>
</dbReference>
<sequence>MGSGLDGWFTQLSTTERRTFWACFAGWALDAMDVQIYALVMPTLIALWGLSRGQAGALGTVALLMSAFGGWIAGILADRIGRVRVLQLTILWFSCFTALSSFAHSFDQLLVLRSLQGLGFGGEWAAGATLMSEVIAPRLRGRAVGSVQSGWSIGYGAAALLYTVVFHIWAPGTAWRVLFLIGALPALAVLVMRGSLGESKAFEASREARVAKVRVREIFEPPLGRITAIASLIAAGALGGNYTILTWLPTYLSTVRHLSVLNTGGYLAVNIAGSFCGYLFCAHLSDWLGRRLTFAISAVLAAVTVVLYTLGSTDGIVVLLLGFPLGFFQSGIVSGMGASFAELYPTHVRSSGQGFSYNAGRGIGAAMPALVGWVSTAVPLGTAIAIFAVVSYALVLVGTALLPETRGRELVSL</sequence>
<gene>
    <name evidence="7" type="ORF">M8523_02825</name>
</gene>
<reference evidence="7" key="1">
    <citation type="submission" date="2022-05" db="EMBL/GenBank/DDBJ databases">
        <authorList>
            <person name="Pankratov T."/>
        </authorList>
    </citation>
    <scope>NUCLEOTIDE SEQUENCE</scope>
    <source>
        <strain evidence="7">BP6-180914</strain>
    </source>
</reference>
<dbReference type="InterPro" id="IPR011701">
    <property type="entry name" value="MFS"/>
</dbReference>
<feature type="transmembrane region" description="Helical" evidence="5">
    <location>
        <begin position="260"/>
        <end position="280"/>
    </location>
</feature>
<dbReference type="CDD" id="cd17371">
    <property type="entry name" value="MFS_MucK"/>
    <property type="match status" value="1"/>
</dbReference>
<dbReference type="Pfam" id="PF07690">
    <property type="entry name" value="MFS_1"/>
    <property type="match status" value="1"/>
</dbReference>
<keyword evidence="3 5" id="KW-1133">Transmembrane helix</keyword>
<evidence type="ECO:0000256" key="2">
    <source>
        <dbReference type="ARBA" id="ARBA00022692"/>
    </source>
</evidence>
<dbReference type="PANTHER" id="PTHR23508:SF10">
    <property type="entry name" value="CARBOXYLIC ACID TRANSPORTER PROTEIN HOMOLOG"/>
    <property type="match status" value="1"/>
</dbReference>
<dbReference type="InterPro" id="IPR020846">
    <property type="entry name" value="MFS_dom"/>
</dbReference>
<dbReference type="PROSITE" id="PS00217">
    <property type="entry name" value="SUGAR_TRANSPORT_2"/>
    <property type="match status" value="1"/>
</dbReference>
<feature type="transmembrane region" description="Helical" evidence="5">
    <location>
        <begin position="316"/>
        <end position="343"/>
    </location>
</feature>
<feature type="transmembrane region" description="Helical" evidence="5">
    <location>
        <begin position="55"/>
        <end position="76"/>
    </location>
</feature>
<dbReference type="Gene3D" id="1.20.1250.20">
    <property type="entry name" value="MFS general substrate transporter like domains"/>
    <property type="match status" value="2"/>
</dbReference>
<comment type="caution">
    <text evidence="7">The sequence shown here is derived from an EMBL/GenBank/DDBJ whole genome shotgun (WGS) entry which is preliminary data.</text>
</comment>
<dbReference type="InterPro" id="IPR036259">
    <property type="entry name" value="MFS_trans_sf"/>
</dbReference>
<evidence type="ECO:0000256" key="4">
    <source>
        <dbReference type="ARBA" id="ARBA00023136"/>
    </source>
</evidence>
<accession>A0AA41YR06</accession>
<feature type="transmembrane region" description="Helical" evidence="5">
    <location>
        <begin position="88"/>
        <end position="106"/>
    </location>
</feature>
<proteinExistence type="predicted"/>
<feature type="transmembrane region" description="Helical" evidence="5">
    <location>
        <begin position="380"/>
        <end position="402"/>
    </location>
</feature>
<feature type="transmembrane region" description="Helical" evidence="5">
    <location>
        <begin position="292"/>
        <end position="310"/>
    </location>
</feature>
<organism evidence="7 8">
    <name type="scientific">Lichenifustis flavocetrariae</name>
    <dbReference type="NCBI Taxonomy" id="2949735"/>
    <lineage>
        <taxon>Bacteria</taxon>
        <taxon>Pseudomonadati</taxon>
        <taxon>Pseudomonadota</taxon>
        <taxon>Alphaproteobacteria</taxon>
        <taxon>Hyphomicrobiales</taxon>
        <taxon>Lichenihabitantaceae</taxon>
        <taxon>Lichenifustis</taxon>
    </lineage>
</organism>
<keyword evidence="8" id="KW-1185">Reference proteome</keyword>
<evidence type="ECO:0000256" key="5">
    <source>
        <dbReference type="SAM" id="Phobius"/>
    </source>
</evidence>
<feature type="domain" description="Major facilitator superfamily (MFS) profile" evidence="6">
    <location>
        <begin position="19"/>
        <end position="406"/>
    </location>
</feature>
<dbReference type="SUPFAM" id="SSF103473">
    <property type="entry name" value="MFS general substrate transporter"/>
    <property type="match status" value="1"/>
</dbReference>
<dbReference type="Proteomes" id="UP001165667">
    <property type="component" value="Unassembled WGS sequence"/>
</dbReference>
<dbReference type="AlphaFoldDB" id="A0AA41YR06"/>
<evidence type="ECO:0000313" key="8">
    <source>
        <dbReference type="Proteomes" id="UP001165667"/>
    </source>
</evidence>
<evidence type="ECO:0000259" key="6">
    <source>
        <dbReference type="PROSITE" id="PS50850"/>
    </source>
</evidence>
<feature type="transmembrane region" description="Helical" evidence="5">
    <location>
        <begin position="226"/>
        <end position="248"/>
    </location>
</feature>
<dbReference type="InterPro" id="IPR005829">
    <property type="entry name" value="Sugar_transporter_CS"/>
</dbReference>
<evidence type="ECO:0000256" key="1">
    <source>
        <dbReference type="ARBA" id="ARBA00004141"/>
    </source>
</evidence>
<evidence type="ECO:0000313" key="7">
    <source>
        <dbReference type="EMBL" id="MCW6506951.1"/>
    </source>
</evidence>
<dbReference type="PANTHER" id="PTHR23508">
    <property type="entry name" value="CARBOXYLIC ACID TRANSPORTER PROTEIN HOMOLOG"/>
    <property type="match status" value="1"/>
</dbReference>
<keyword evidence="2 5" id="KW-0812">Transmembrane</keyword>
<name>A0AA41YR06_9HYPH</name>
<protein>
    <submittedName>
        <fullName evidence="7">MFS transporter</fullName>
    </submittedName>
</protein>
<dbReference type="EMBL" id="JAMOIM010000001">
    <property type="protein sequence ID" value="MCW6506951.1"/>
    <property type="molecule type" value="Genomic_DNA"/>
</dbReference>
<dbReference type="GO" id="GO:0046943">
    <property type="term" value="F:carboxylic acid transmembrane transporter activity"/>
    <property type="evidence" value="ECO:0007669"/>
    <property type="project" value="TreeGrafter"/>
</dbReference>
<feature type="transmembrane region" description="Helical" evidence="5">
    <location>
        <begin position="20"/>
        <end position="49"/>
    </location>
</feature>
<feature type="transmembrane region" description="Helical" evidence="5">
    <location>
        <begin position="151"/>
        <end position="169"/>
    </location>
</feature>